<accession>A0A4R0RAD7</accession>
<feature type="region of interest" description="Disordered" evidence="3">
    <location>
        <begin position="947"/>
        <end position="966"/>
    </location>
</feature>
<keyword evidence="6" id="KW-1185">Reference proteome</keyword>
<evidence type="ECO:0000313" key="5">
    <source>
        <dbReference type="EMBL" id="TCD62275.1"/>
    </source>
</evidence>
<feature type="compositionally biased region" description="Polar residues" evidence="3">
    <location>
        <begin position="273"/>
        <end position="282"/>
    </location>
</feature>
<dbReference type="GO" id="GO:0051301">
    <property type="term" value="P:cell division"/>
    <property type="evidence" value="ECO:0007669"/>
    <property type="project" value="UniProtKB-KW"/>
</dbReference>
<dbReference type="STRING" id="92696.A0A4R0RAD7"/>
<feature type="compositionally biased region" description="Pro residues" evidence="3">
    <location>
        <begin position="1110"/>
        <end position="1121"/>
    </location>
</feature>
<feature type="compositionally biased region" description="Basic and acidic residues" evidence="3">
    <location>
        <begin position="617"/>
        <end position="656"/>
    </location>
</feature>
<dbReference type="Pfam" id="PF00169">
    <property type="entry name" value="PH"/>
    <property type="match status" value="1"/>
</dbReference>
<feature type="compositionally biased region" description="Pro residues" evidence="3">
    <location>
        <begin position="1075"/>
        <end position="1090"/>
    </location>
</feature>
<dbReference type="Gene3D" id="2.30.29.30">
    <property type="entry name" value="Pleckstrin-homology domain (PH domain)/Phosphotyrosine-binding domain (PTB)"/>
    <property type="match status" value="1"/>
</dbReference>
<reference evidence="5 6" key="1">
    <citation type="submission" date="2018-11" db="EMBL/GenBank/DDBJ databases">
        <title>Genome assembly of Steccherinum ochraceum LE-BIN_3174, the white-rot fungus of the Steccherinaceae family (The Residual Polyporoid clade, Polyporales, Basidiomycota).</title>
        <authorList>
            <person name="Fedorova T.V."/>
            <person name="Glazunova O.A."/>
            <person name="Landesman E.O."/>
            <person name="Moiseenko K.V."/>
            <person name="Psurtseva N.V."/>
            <person name="Savinova O.S."/>
            <person name="Shakhova N.V."/>
            <person name="Tyazhelova T.V."/>
            <person name="Vasina D.V."/>
        </authorList>
    </citation>
    <scope>NUCLEOTIDE SEQUENCE [LARGE SCALE GENOMIC DNA]</scope>
    <source>
        <strain evidence="5 6">LE-BIN_3174</strain>
    </source>
</reference>
<protein>
    <submittedName>
        <fullName evidence="5">Bud site selection protein bud4</fullName>
    </submittedName>
</protein>
<name>A0A4R0RAD7_9APHY</name>
<dbReference type="SUPFAM" id="SSF50729">
    <property type="entry name" value="PH domain-like"/>
    <property type="match status" value="1"/>
</dbReference>
<feature type="compositionally biased region" description="Low complexity" evidence="3">
    <location>
        <begin position="179"/>
        <end position="198"/>
    </location>
</feature>
<dbReference type="OrthoDB" id="2123378at2759"/>
<sequence>MSAATPLRDRLRSNSTNDPDAEWRSPTTTPLRIAKKESPQRGIPLARRQSNSYKHLKTNNLVSKSPFRSQIPTPLRPSGIAPSPRRVSGEKRSRPVSMHEQAENEHPLGFKRRQSRAFQGLLEKEPVTKSPFKLSPGDEGYEEPPPPPPPSVVPRKVRKKAPVYEESDHLLPPPPPPKHSLSPRASPRPAVSPARPSLVSKRLHGPRESGMFGRKARRKTVTFDERCDVMEFSAEEEMEGEENQGDWTTDTDDEDDVLTHEHERQHTHEGNDSYDSSQTGDDSITGLVDSMLQDTEPLTPTHDQGFPDDLETEDGVPYGRSHHADRAVAIHTMQRAELEEDPEDTLSPLTARSLVSTPTHSRDTPPLGPLSPGSQIPLGRSTHSERQRAHKEEERAEVDEDVQMLPPSPSPAKRTSVLPIVHANRDSLIPKFDLGVSSGDRSGLSDDMTEMDPFGASTVLDDLPHDEQSFMSAQLIDQFREPEDLDPANLSVGNSEVSLSGIEMGSRESTEERHLPHATSTPPTSPPFRSNSNYPRKAGSTQSLENLIDLDSPPPFGSLRTNSPRVGSPALGQSPRSGSPLIPNRTASPLLAGLAKSASQTSLHSPNGSLSGHSPRISREDVHRRLLKKRSIDSPLRESLEPTHRRSSTDPGEEPRGSTSRALPTPLSRKNPTYDGVLSMDPEPQAIDPPRPTLGPRSRSIDGDMLQSIADKTFEGLNVDFSTGFDVGMDIGGGLGMSLGETPLGDMRSALDRLMEDVAGEAGAGPSELSGMRLKIEAVTAGVQAGQYQLPTDSEDPDATQEQSREVDIEMAPDAFSPRVPEPLRPTSPSVAPPPVKDARRTREELILKKKREARQREEDEDMGLRTPPRALGIGRPSRRRSRSTGDAENIGRRSGNRPSGSNDGGLLDELPVEEDPLADEIDRELRKMGSPSQKSKYHVRERSETIYASSGHNAAGDLDSGRAWRPVRRPSDMNEYARQIKELRARGGTARGKVFLKILGVRNLIVPFPREPTHISCTLNNGIHFVETPVSLLGPDCQLGSEFELIETNKLEITLTLKIRRDPHIVAQFKANAPPAPVTPTISQPPPPESKGGGMRGFFFGSPKKPSKIPAPAPRATPPPAPHRLHENLARYLLTNGSLARAFIQFKDVMGHCDSRLFETAFPLIGQKLEAGGSTRSMQVGELVLQIFRLPPVPGLAPEDLPQSLEECHRGLRNVNWHQMSYMEGTLTQSGGDCVTRRRRHFRIVGANLIAYNDVTKRAMATIDLKKAIGVEDDELTRNSLLSPGSGATNRYSDDYEYPFPVERSFRLLFPNDEEIIFSADSEDEKAKWLEVLKALVGRIPPRPLWAEMVLERQQELGKQPGSAAPRTNGYVS</sequence>
<dbReference type="InterPro" id="IPR011993">
    <property type="entry name" value="PH-like_dom_sf"/>
</dbReference>
<feature type="compositionally biased region" description="Polar residues" evidence="3">
    <location>
        <begin position="347"/>
        <end position="359"/>
    </location>
</feature>
<keyword evidence="2" id="KW-0131">Cell cycle</keyword>
<dbReference type="Proteomes" id="UP000292702">
    <property type="component" value="Unassembled WGS sequence"/>
</dbReference>
<dbReference type="PANTHER" id="PTHR36100:SF1">
    <property type="entry name" value="BUD SITE SELECTION PROTEIN 4"/>
    <property type="match status" value="1"/>
</dbReference>
<dbReference type="EMBL" id="RWJN01000386">
    <property type="protein sequence ID" value="TCD62275.1"/>
    <property type="molecule type" value="Genomic_DNA"/>
</dbReference>
<dbReference type="SMART" id="SM00233">
    <property type="entry name" value="PH"/>
    <property type="match status" value="1"/>
</dbReference>
<dbReference type="GO" id="GO:0005525">
    <property type="term" value="F:GTP binding"/>
    <property type="evidence" value="ECO:0007669"/>
    <property type="project" value="TreeGrafter"/>
</dbReference>
<feature type="region of interest" description="Disordered" evidence="3">
    <location>
        <begin position="812"/>
        <end position="912"/>
    </location>
</feature>
<feature type="compositionally biased region" description="Polar residues" evidence="3">
    <location>
        <begin position="528"/>
        <end position="545"/>
    </location>
</feature>
<gene>
    <name evidence="5" type="primary">BUD4</name>
    <name evidence="5" type="ORF">EIP91_007114</name>
</gene>
<feature type="compositionally biased region" description="Basic and acidic residues" evidence="3">
    <location>
        <begin position="837"/>
        <end position="848"/>
    </location>
</feature>
<feature type="compositionally biased region" description="Polar residues" evidence="3">
    <location>
        <begin position="292"/>
        <end position="302"/>
    </location>
</feature>
<feature type="compositionally biased region" description="Acidic residues" evidence="3">
    <location>
        <begin position="233"/>
        <end position="256"/>
    </location>
</feature>
<dbReference type="PANTHER" id="PTHR36100">
    <property type="entry name" value="BUD SITE SELECTION PROTEIN 4"/>
    <property type="match status" value="1"/>
</dbReference>
<evidence type="ECO:0000256" key="2">
    <source>
        <dbReference type="ARBA" id="ARBA00023306"/>
    </source>
</evidence>
<evidence type="ECO:0000313" key="6">
    <source>
        <dbReference type="Proteomes" id="UP000292702"/>
    </source>
</evidence>
<organism evidence="5 6">
    <name type="scientific">Steccherinum ochraceum</name>
    <dbReference type="NCBI Taxonomy" id="92696"/>
    <lineage>
        <taxon>Eukaryota</taxon>
        <taxon>Fungi</taxon>
        <taxon>Dikarya</taxon>
        <taxon>Basidiomycota</taxon>
        <taxon>Agaricomycotina</taxon>
        <taxon>Agaricomycetes</taxon>
        <taxon>Polyporales</taxon>
        <taxon>Steccherinaceae</taxon>
        <taxon>Steccherinum</taxon>
    </lineage>
</organism>
<dbReference type="PROSITE" id="PS50003">
    <property type="entry name" value="PH_DOMAIN"/>
    <property type="match status" value="1"/>
</dbReference>
<feature type="compositionally biased region" description="Pro residues" evidence="3">
    <location>
        <begin position="143"/>
        <end position="152"/>
    </location>
</feature>
<evidence type="ECO:0000259" key="4">
    <source>
        <dbReference type="PROSITE" id="PS50003"/>
    </source>
</evidence>
<feature type="region of interest" description="Disordered" evidence="3">
    <location>
        <begin position="1"/>
        <end position="416"/>
    </location>
</feature>
<keyword evidence="1" id="KW-0132">Cell division</keyword>
<comment type="caution">
    <text evidence="5">The sequence shown here is derived from an EMBL/GenBank/DDBJ whole genome shotgun (WGS) entry which is preliminary data.</text>
</comment>
<feature type="region of interest" description="Disordered" evidence="3">
    <location>
        <begin position="1074"/>
        <end position="1121"/>
    </location>
</feature>
<feature type="region of interest" description="Disordered" evidence="3">
    <location>
        <begin position="477"/>
        <end position="701"/>
    </location>
</feature>
<feature type="compositionally biased region" description="Basic and acidic residues" evidence="3">
    <location>
        <begin position="505"/>
        <end position="515"/>
    </location>
</feature>
<feature type="compositionally biased region" description="Basic and acidic residues" evidence="3">
    <location>
        <begin position="257"/>
        <end position="271"/>
    </location>
</feature>
<feature type="compositionally biased region" description="Basic and acidic residues" evidence="3">
    <location>
        <begin position="382"/>
        <end position="394"/>
    </location>
</feature>
<proteinExistence type="predicted"/>
<feature type="compositionally biased region" description="Polar residues" evidence="3">
    <location>
        <begin position="48"/>
        <end position="72"/>
    </location>
</feature>
<feature type="region of interest" description="Disordered" evidence="3">
    <location>
        <begin position="431"/>
        <end position="459"/>
    </location>
</feature>
<evidence type="ECO:0000256" key="1">
    <source>
        <dbReference type="ARBA" id="ARBA00022618"/>
    </source>
</evidence>
<dbReference type="InterPro" id="IPR052007">
    <property type="entry name" value="Bud4"/>
</dbReference>
<evidence type="ECO:0000256" key="3">
    <source>
        <dbReference type="SAM" id="MobiDB-lite"/>
    </source>
</evidence>
<dbReference type="InterPro" id="IPR001849">
    <property type="entry name" value="PH_domain"/>
</dbReference>
<feature type="compositionally biased region" description="Pro residues" evidence="3">
    <location>
        <begin position="820"/>
        <end position="836"/>
    </location>
</feature>
<feature type="compositionally biased region" description="Polar residues" evidence="3">
    <location>
        <begin position="597"/>
        <end position="612"/>
    </location>
</feature>
<feature type="domain" description="PH" evidence="4">
    <location>
        <begin position="1221"/>
        <end position="1339"/>
    </location>
</feature>